<dbReference type="Proteomes" id="UP000189703">
    <property type="component" value="Unplaced"/>
</dbReference>
<dbReference type="KEGG" id="nnu:104598786"/>
<reference evidence="4" key="1">
    <citation type="submission" date="2025-08" db="UniProtKB">
        <authorList>
            <consortium name="RefSeq"/>
        </authorList>
    </citation>
    <scope>IDENTIFICATION</scope>
</reference>
<sequence length="328" mass="36046">MKLLVNKLLGRMKGKKKQAVKRPRVESPQAVVPEPKQPSIAQPPVIDLVEEELGRVSSPHATEEATSSEPAPVAVTSSGSEGVVQSILTPKYSLLKSKSAVYAEEVANWAELSVAQLGARAATHCMVVNSVVHALTYQSELHLKQAIAAESSSHEAHSELNMARNEINQLKNDARDQKELTSLLMSEKKELAREKAALKREVENLEAHVKECTKILLQAVEEAKAKAVEEYKTSEEFHGELIEVGTEGYRKGFKLTSWLTRCEFSQLDLSAITTSRVIGEMVVEAAEDPDSEAERDSELLIDIEETDANERVNLPAEASGKGEERPDE</sequence>
<feature type="compositionally biased region" description="Basic residues" evidence="2">
    <location>
        <begin position="13"/>
        <end position="22"/>
    </location>
</feature>
<keyword evidence="1" id="KW-0175">Coiled coil</keyword>
<feature type="region of interest" description="Disordered" evidence="2">
    <location>
        <begin position="13"/>
        <end position="80"/>
    </location>
</feature>
<dbReference type="GeneID" id="104598786"/>
<organism evidence="3 4">
    <name type="scientific">Nelumbo nucifera</name>
    <name type="common">Sacred lotus</name>
    <dbReference type="NCBI Taxonomy" id="4432"/>
    <lineage>
        <taxon>Eukaryota</taxon>
        <taxon>Viridiplantae</taxon>
        <taxon>Streptophyta</taxon>
        <taxon>Embryophyta</taxon>
        <taxon>Tracheophyta</taxon>
        <taxon>Spermatophyta</taxon>
        <taxon>Magnoliopsida</taxon>
        <taxon>Proteales</taxon>
        <taxon>Nelumbonaceae</taxon>
        <taxon>Nelumbo</taxon>
    </lineage>
</organism>
<feature type="coiled-coil region" evidence="1">
    <location>
        <begin position="153"/>
        <end position="215"/>
    </location>
</feature>
<evidence type="ECO:0000256" key="2">
    <source>
        <dbReference type="SAM" id="MobiDB-lite"/>
    </source>
</evidence>
<accession>A0A1U8AC66</accession>
<dbReference type="RefSeq" id="XP_010259309.1">
    <property type="nucleotide sequence ID" value="XM_010261007.2"/>
</dbReference>
<dbReference type="AlphaFoldDB" id="A0A1U8AC66"/>
<name>A0A1U8AC66_NELNU</name>
<evidence type="ECO:0000256" key="1">
    <source>
        <dbReference type="SAM" id="Coils"/>
    </source>
</evidence>
<evidence type="ECO:0000313" key="3">
    <source>
        <dbReference type="Proteomes" id="UP000189703"/>
    </source>
</evidence>
<protein>
    <submittedName>
        <fullName evidence="4">Uncharacterized protein LOC104598786</fullName>
    </submittedName>
</protein>
<keyword evidence="3" id="KW-1185">Reference proteome</keyword>
<feature type="region of interest" description="Disordered" evidence="2">
    <location>
        <begin position="304"/>
        <end position="328"/>
    </location>
</feature>
<dbReference type="InParanoid" id="A0A1U8AC66"/>
<evidence type="ECO:0000313" key="4">
    <source>
        <dbReference type="RefSeq" id="XP_010259309.1"/>
    </source>
</evidence>
<proteinExistence type="predicted"/>
<feature type="compositionally biased region" description="Polar residues" evidence="2">
    <location>
        <begin position="64"/>
        <end position="80"/>
    </location>
</feature>
<dbReference type="OrthoDB" id="10255522at2759"/>
<gene>
    <name evidence="4" type="primary">LOC104598786</name>
</gene>